<evidence type="ECO:0000313" key="1">
    <source>
        <dbReference type="EMBL" id="AQS85155.1"/>
    </source>
</evidence>
<dbReference type="InterPro" id="IPR036909">
    <property type="entry name" value="Cyt_c-like_dom_sf"/>
</dbReference>
<dbReference type="SUPFAM" id="SSF46626">
    <property type="entry name" value="Cytochrome c"/>
    <property type="match status" value="1"/>
</dbReference>
<dbReference type="Proteomes" id="UP000188937">
    <property type="component" value="Chromosome"/>
</dbReference>
<dbReference type="OrthoDB" id="9811281at2"/>
<proteinExistence type="predicted"/>
<evidence type="ECO:0000313" key="2">
    <source>
        <dbReference type="Proteomes" id="UP000188937"/>
    </source>
</evidence>
<dbReference type="KEGG" id="aace:A0U92_10590"/>
<dbReference type="EMBL" id="CP014692">
    <property type="protein sequence ID" value="AQS85155.1"/>
    <property type="molecule type" value="Genomic_DNA"/>
</dbReference>
<keyword evidence="1" id="KW-0456">Lyase</keyword>
<name>A0A1U9KH68_ACEAC</name>
<dbReference type="GO" id="GO:0020037">
    <property type="term" value="F:heme binding"/>
    <property type="evidence" value="ECO:0007669"/>
    <property type="project" value="InterPro"/>
</dbReference>
<organism evidence="1 2">
    <name type="scientific">Acetobacter aceti</name>
    <dbReference type="NCBI Taxonomy" id="435"/>
    <lineage>
        <taxon>Bacteria</taxon>
        <taxon>Pseudomonadati</taxon>
        <taxon>Pseudomonadota</taxon>
        <taxon>Alphaproteobacteria</taxon>
        <taxon>Acetobacterales</taxon>
        <taxon>Acetobacteraceae</taxon>
        <taxon>Acetobacter</taxon>
        <taxon>Acetobacter subgen. Acetobacter</taxon>
    </lineage>
</organism>
<dbReference type="AlphaFoldDB" id="A0A1U9KH68"/>
<dbReference type="GO" id="GO:0009055">
    <property type="term" value="F:electron transfer activity"/>
    <property type="evidence" value="ECO:0007669"/>
    <property type="project" value="InterPro"/>
</dbReference>
<dbReference type="Gene3D" id="1.10.760.10">
    <property type="entry name" value="Cytochrome c-like domain"/>
    <property type="match status" value="1"/>
</dbReference>
<dbReference type="GO" id="GO:0016829">
    <property type="term" value="F:lyase activity"/>
    <property type="evidence" value="ECO:0007669"/>
    <property type="project" value="UniProtKB-KW"/>
</dbReference>
<accession>A0A1U9KH68</accession>
<reference evidence="1 2" key="1">
    <citation type="submission" date="2016-03" db="EMBL/GenBank/DDBJ databases">
        <title>Acetic acid bacteria sequencing.</title>
        <authorList>
            <person name="Brandt J."/>
            <person name="Jakob F."/>
            <person name="Vogel R.F."/>
        </authorList>
    </citation>
    <scope>NUCLEOTIDE SEQUENCE [LARGE SCALE GENOMIC DNA]</scope>
    <source>
        <strain evidence="1 2">TMW2.1153</strain>
    </source>
</reference>
<sequence>MLCTRSPEKAGRRSSMPGTALLMRVVPALILIAGSVCFLSGVSQAADSVSHATVLDHTSVTYLSHCGGCHGIEGVSGSSFVPTLRNAVGGFACTDEGRAYLIRVPGVSMSLVRDDQTLADVMNFVMFRLAGTSLPQGFRPYTAAEIHAWRKEPLSVPDFMAQRGQTLGRSLAACAEKTAKKL</sequence>
<protein>
    <submittedName>
        <fullName evidence="1">Cystathionine beta-lyase</fullName>
    </submittedName>
</protein>
<dbReference type="STRING" id="435.A0U92_10590"/>
<gene>
    <name evidence="1" type="ORF">A0U92_10590</name>
</gene>
<keyword evidence="2" id="KW-1185">Reference proteome</keyword>